<name>A0A918DKT3_9ACTN</name>
<accession>A0A918DKT3</accession>
<proteinExistence type="predicted"/>
<reference evidence="2" key="2">
    <citation type="submission" date="2020-09" db="EMBL/GenBank/DDBJ databases">
        <authorList>
            <person name="Sun Q."/>
            <person name="Zhou Y."/>
        </authorList>
    </citation>
    <scope>NUCLEOTIDE SEQUENCE</scope>
    <source>
        <strain evidence="2">CGMCC 4.7368</strain>
    </source>
</reference>
<dbReference type="InterPro" id="IPR038721">
    <property type="entry name" value="IS701-like_DDE_dom"/>
</dbReference>
<dbReference type="EMBL" id="BMNH01000010">
    <property type="protein sequence ID" value="GGO71501.1"/>
    <property type="molecule type" value="Genomic_DNA"/>
</dbReference>
<keyword evidence="3" id="KW-1185">Reference proteome</keyword>
<dbReference type="Proteomes" id="UP000646523">
    <property type="component" value="Unassembled WGS sequence"/>
</dbReference>
<evidence type="ECO:0000259" key="1">
    <source>
        <dbReference type="Pfam" id="PF13546"/>
    </source>
</evidence>
<feature type="domain" description="Transposase IS701-like DDE" evidence="1">
    <location>
        <begin position="15"/>
        <end position="84"/>
    </location>
</feature>
<protein>
    <recommendedName>
        <fullName evidence="1">Transposase IS701-like DDE domain-containing protein</fullName>
    </recommendedName>
</protein>
<organism evidence="2 3">
    <name type="scientific">Nonomuraea cavernae</name>
    <dbReference type="NCBI Taxonomy" id="2045107"/>
    <lineage>
        <taxon>Bacteria</taxon>
        <taxon>Bacillati</taxon>
        <taxon>Actinomycetota</taxon>
        <taxon>Actinomycetes</taxon>
        <taxon>Streptosporangiales</taxon>
        <taxon>Streptosporangiaceae</taxon>
        <taxon>Nonomuraea</taxon>
    </lineage>
</organism>
<dbReference type="Pfam" id="PF13546">
    <property type="entry name" value="DDE_5"/>
    <property type="match status" value="1"/>
</dbReference>
<reference evidence="2" key="1">
    <citation type="journal article" date="2014" name="Int. J. Syst. Evol. Microbiol.">
        <title>Complete genome sequence of Corynebacterium casei LMG S-19264T (=DSM 44701T), isolated from a smear-ripened cheese.</title>
        <authorList>
            <consortium name="US DOE Joint Genome Institute (JGI-PGF)"/>
            <person name="Walter F."/>
            <person name="Albersmeier A."/>
            <person name="Kalinowski J."/>
            <person name="Ruckert C."/>
        </authorList>
    </citation>
    <scope>NUCLEOTIDE SEQUENCE</scope>
    <source>
        <strain evidence="2">CGMCC 4.7368</strain>
    </source>
</reference>
<dbReference type="RefSeq" id="WP_189125397.1">
    <property type="nucleotide sequence ID" value="NZ_BMNH01000010.1"/>
</dbReference>
<dbReference type="AlphaFoldDB" id="A0A918DKT3"/>
<evidence type="ECO:0000313" key="2">
    <source>
        <dbReference type="EMBL" id="GGO71501.1"/>
    </source>
</evidence>
<gene>
    <name evidence="2" type="ORF">GCM10012289_37390</name>
</gene>
<sequence>MKLNGVKAKESRDSTGDPARCAEAHIPEQVTFATKPALAAAMLVEELAAATPFGYLAADSGYGRDPHLRAFCHQRSIRYLMAAPSICP</sequence>
<evidence type="ECO:0000313" key="3">
    <source>
        <dbReference type="Proteomes" id="UP000646523"/>
    </source>
</evidence>
<comment type="caution">
    <text evidence="2">The sequence shown here is derived from an EMBL/GenBank/DDBJ whole genome shotgun (WGS) entry which is preliminary data.</text>
</comment>